<dbReference type="RefSeq" id="XP_018038397.1">
    <property type="nucleotide sequence ID" value="XM_018186647.1"/>
</dbReference>
<evidence type="ECO:0000313" key="1">
    <source>
        <dbReference type="EMBL" id="OAG08032.1"/>
    </source>
</evidence>
<gene>
    <name evidence="1" type="ORF">CC84DRAFT_534035</name>
</gene>
<sequence length="191" mass="21184">MWRELQLDWTKHTEREVKIGLTELMGTAWFRRVWISQEVANATEAIVCAGDNVASSHIFAAAPIMRDIKPSPLCQAVLDNMPCPLRNVTWWSLQPDLLTLLRKFGNSEASDPRDNIYALLGISSDGVKALVLQPGYTKLARQLVHVASTLISGSIAEAPSPFPDMTSLLRSTMYLPYAIIDMIAETDSVVQ</sequence>
<protein>
    <recommendedName>
        <fullName evidence="3">Heterokaryon incompatibility domain-containing protein</fullName>
    </recommendedName>
</protein>
<dbReference type="PANTHER" id="PTHR24148">
    <property type="entry name" value="ANKYRIN REPEAT DOMAIN-CONTAINING PROTEIN 39 HOMOLOG-RELATED"/>
    <property type="match status" value="1"/>
</dbReference>
<dbReference type="AlphaFoldDB" id="A0A177CM60"/>
<evidence type="ECO:0000313" key="2">
    <source>
        <dbReference type="Proteomes" id="UP000077069"/>
    </source>
</evidence>
<accession>A0A177CM60</accession>
<proteinExistence type="predicted"/>
<dbReference type="PANTHER" id="PTHR24148:SF64">
    <property type="entry name" value="HETEROKARYON INCOMPATIBILITY DOMAIN-CONTAINING PROTEIN"/>
    <property type="match status" value="1"/>
</dbReference>
<dbReference type="STRING" id="1460663.A0A177CM60"/>
<dbReference type="Proteomes" id="UP000077069">
    <property type="component" value="Unassembled WGS sequence"/>
</dbReference>
<name>A0A177CM60_9PLEO</name>
<dbReference type="InterPro" id="IPR052895">
    <property type="entry name" value="HetReg/Transcr_Mod"/>
</dbReference>
<dbReference type="InParanoid" id="A0A177CM60"/>
<reference evidence="1 2" key="1">
    <citation type="submission" date="2016-05" db="EMBL/GenBank/DDBJ databases">
        <title>Comparative analysis of secretome profiles of manganese(II)-oxidizing ascomycete fungi.</title>
        <authorList>
            <consortium name="DOE Joint Genome Institute"/>
            <person name="Zeiner C.A."/>
            <person name="Purvine S.O."/>
            <person name="Zink E.M."/>
            <person name="Wu S."/>
            <person name="Pasa-Tolic L."/>
            <person name="Chaput D.L."/>
            <person name="Haridas S."/>
            <person name="Grigoriev I.V."/>
            <person name="Santelli C.M."/>
            <person name="Hansel C.M."/>
        </authorList>
    </citation>
    <scope>NUCLEOTIDE SEQUENCE [LARGE SCALE GENOMIC DNA]</scope>
    <source>
        <strain evidence="1 2">AP3s5-JAC2a</strain>
    </source>
</reference>
<dbReference type="OrthoDB" id="194358at2759"/>
<keyword evidence="2" id="KW-1185">Reference proteome</keyword>
<organism evidence="1 2">
    <name type="scientific">Paraphaeosphaeria sporulosa</name>
    <dbReference type="NCBI Taxonomy" id="1460663"/>
    <lineage>
        <taxon>Eukaryota</taxon>
        <taxon>Fungi</taxon>
        <taxon>Dikarya</taxon>
        <taxon>Ascomycota</taxon>
        <taxon>Pezizomycotina</taxon>
        <taxon>Dothideomycetes</taxon>
        <taxon>Pleosporomycetidae</taxon>
        <taxon>Pleosporales</taxon>
        <taxon>Massarineae</taxon>
        <taxon>Didymosphaeriaceae</taxon>
        <taxon>Paraphaeosphaeria</taxon>
    </lineage>
</organism>
<dbReference type="EMBL" id="KV441550">
    <property type="protein sequence ID" value="OAG08032.1"/>
    <property type="molecule type" value="Genomic_DNA"/>
</dbReference>
<evidence type="ECO:0008006" key="3">
    <source>
        <dbReference type="Google" id="ProtNLM"/>
    </source>
</evidence>
<dbReference type="GeneID" id="28770133"/>